<protein>
    <recommendedName>
        <fullName evidence="4">Prolyl 4-hydroxylase alpha subunit domain-containing protein</fullName>
    </recommendedName>
</protein>
<proteinExistence type="predicted"/>
<dbReference type="EMBL" id="JATAAI010000021">
    <property type="protein sequence ID" value="KAK1738338.1"/>
    <property type="molecule type" value="Genomic_DNA"/>
</dbReference>
<dbReference type="AlphaFoldDB" id="A0AAD8Y2I3"/>
<evidence type="ECO:0000313" key="2">
    <source>
        <dbReference type="EMBL" id="KAK1738338.1"/>
    </source>
</evidence>
<sequence>MADTSKNNCSTIASQECIDKIRAKLNAKQAQHVIQTRSMTVKSRSTKKSSKQKVAPIAAHQAKSPPSIKGKVPTSTTDSTNVEVLTVLGKTVHMVDPDRKVFVIDLLSPETCDEIRMMADNHTLNAKKDAEVWRTLYTYTKMDLPVVEVKDMVSKYTDNILHDVKKIVGVIFGMRREAMRLRPRSWKEPHLLLYQALDGKTHHTGIEMHYDGCDVTWQAMLTRQDEYEGGGTYFRSLRKTIRLKQGQVLVHPGELYHKGIDITYGVRCLLICFTDGMNPKILDDSRQEDDDPKYETNVLVCG</sequence>
<feature type="region of interest" description="Disordered" evidence="1">
    <location>
        <begin position="36"/>
        <end position="76"/>
    </location>
</feature>
<comment type="caution">
    <text evidence="2">The sequence shown here is derived from an EMBL/GenBank/DDBJ whole genome shotgun (WGS) entry which is preliminary data.</text>
</comment>
<gene>
    <name evidence="2" type="ORF">QTG54_011007</name>
</gene>
<keyword evidence="3" id="KW-1185">Reference proteome</keyword>
<evidence type="ECO:0000313" key="3">
    <source>
        <dbReference type="Proteomes" id="UP001224775"/>
    </source>
</evidence>
<dbReference type="Gene3D" id="2.60.120.620">
    <property type="entry name" value="q2cbj1_9rhob like domain"/>
    <property type="match status" value="1"/>
</dbReference>
<dbReference type="Proteomes" id="UP001224775">
    <property type="component" value="Unassembled WGS sequence"/>
</dbReference>
<evidence type="ECO:0000256" key="1">
    <source>
        <dbReference type="SAM" id="MobiDB-lite"/>
    </source>
</evidence>
<accession>A0AAD8Y2I3</accession>
<evidence type="ECO:0008006" key="4">
    <source>
        <dbReference type="Google" id="ProtNLM"/>
    </source>
</evidence>
<organism evidence="2 3">
    <name type="scientific">Skeletonema marinoi</name>
    <dbReference type="NCBI Taxonomy" id="267567"/>
    <lineage>
        <taxon>Eukaryota</taxon>
        <taxon>Sar</taxon>
        <taxon>Stramenopiles</taxon>
        <taxon>Ochrophyta</taxon>
        <taxon>Bacillariophyta</taxon>
        <taxon>Coscinodiscophyceae</taxon>
        <taxon>Thalassiosirophycidae</taxon>
        <taxon>Thalassiosirales</taxon>
        <taxon>Skeletonemataceae</taxon>
        <taxon>Skeletonema</taxon>
        <taxon>Skeletonema marinoi-dohrnii complex</taxon>
    </lineage>
</organism>
<name>A0AAD8Y2I3_9STRA</name>
<reference evidence="2" key="1">
    <citation type="submission" date="2023-06" db="EMBL/GenBank/DDBJ databases">
        <title>Survivors Of The Sea: Transcriptome response of Skeletonema marinoi to long-term dormancy.</title>
        <authorList>
            <person name="Pinder M.I.M."/>
            <person name="Kourtchenko O."/>
            <person name="Robertson E.K."/>
            <person name="Larsson T."/>
            <person name="Maumus F."/>
            <person name="Osuna-Cruz C.M."/>
            <person name="Vancaester E."/>
            <person name="Stenow R."/>
            <person name="Vandepoele K."/>
            <person name="Ploug H."/>
            <person name="Bruchert V."/>
            <person name="Godhe A."/>
            <person name="Topel M."/>
        </authorList>
    </citation>
    <scope>NUCLEOTIDE SEQUENCE</scope>
    <source>
        <strain evidence="2">R05AC</strain>
    </source>
</reference>